<evidence type="ECO:0000313" key="1">
    <source>
        <dbReference type="EMBL" id="NVK79070.1"/>
    </source>
</evidence>
<evidence type="ECO:0000313" key="2">
    <source>
        <dbReference type="Proteomes" id="UP000587462"/>
    </source>
</evidence>
<proteinExistence type="predicted"/>
<evidence type="ECO:0008006" key="3">
    <source>
        <dbReference type="Google" id="ProtNLM"/>
    </source>
</evidence>
<gene>
    <name evidence="1" type="ORF">HG542_15515</name>
</gene>
<comment type="caution">
    <text evidence="1">The sequence shown here is derived from an EMBL/GenBank/DDBJ whole genome shotgun (WGS) entry which is preliminary data.</text>
</comment>
<dbReference type="PROSITE" id="PS51257">
    <property type="entry name" value="PROKAR_LIPOPROTEIN"/>
    <property type="match status" value="1"/>
</dbReference>
<keyword evidence="2" id="KW-1185">Reference proteome</keyword>
<dbReference type="AlphaFoldDB" id="A0A7Y7B4W8"/>
<dbReference type="Proteomes" id="UP000587462">
    <property type="component" value="Unassembled WGS sequence"/>
</dbReference>
<sequence>MRPLIATAVAVPLTAVLLGVTLCGCADPGGLKVTGPASSPAVSVAGPVWISERAGQPPVRRPASFEISDSVRLSGLRWKSWGGPTAEATGEVSGGWCAPACRDRPYPVGVTLGGLVRQGGTGYYSRAVVEAAGLPPAQQKELRDLRLHVPKG</sequence>
<accession>A0A7Y7B4W8</accession>
<organism evidence="1 2">
    <name type="scientific">Streptomyces morookaense</name>
    <name type="common">Streptoverticillium morookaense</name>
    <dbReference type="NCBI Taxonomy" id="1970"/>
    <lineage>
        <taxon>Bacteria</taxon>
        <taxon>Bacillati</taxon>
        <taxon>Actinomycetota</taxon>
        <taxon>Actinomycetes</taxon>
        <taxon>Kitasatosporales</taxon>
        <taxon>Streptomycetaceae</taxon>
        <taxon>Streptomyces</taxon>
    </lineage>
</organism>
<dbReference type="RefSeq" id="WP_171081769.1">
    <property type="nucleotide sequence ID" value="NZ_BNBU01000001.1"/>
</dbReference>
<protein>
    <recommendedName>
        <fullName evidence="3">Lipoprotein</fullName>
    </recommendedName>
</protein>
<dbReference type="EMBL" id="JABBXF010000032">
    <property type="protein sequence ID" value="NVK79070.1"/>
    <property type="molecule type" value="Genomic_DNA"/>
</dbReference>
<reference evidence="1 2" key="1">
    <citation type="submission" date="2020-04" db="EMBL/GenBank/DDBJ databases">
        <title>Draft Genome Sequence of Streptomyces morookaense DSM 40503, an 8-azaguanine-producing strain.</title>
        <authorList>
            <person name="Qi J."/>
            <person name="Gao J.-M."/>
        </authorList>
    </citation>
    <scope>NUCLEOTIDE SEQUENCE [LARGE SCALE GENOMIC DNA]</scope>
    <source>
        <strain evidence="1 2">DSM 40503</strain>
    </source>
</reference>
<name>A0A7Y7B4W8_STRMO</name>